<gene>
    <name evidence="2" type="ORF">URODEC1_LOCUS36900</name>
</gene>
<evidence type="ECO:0000313" key="3">
    <source>
        <dbReference type="Proteomes" id="UP001497457"/>
    </source>
</evidence>
<feature type="region of interest" description="Disordered" evidence="1">
    <location>
        <begin position="78"/>
        <end position="97"/>
    </location>
</feature>
<organism evidence="2 3">
    <name type="scientific">Urochloa decumbens</name>
    <dbReference type="NCBI Taxonomy" id="240449"/>
    <lineage>
        <taxon>Eukaryota</taxon>
        <taxon>Viridiplantae</taxon>
        <taxon>Streptophyta</taxon>
        <taxon>Embryophyta</taxon>
        <taxon>Tracheophyta</taxon>
        <taxon>Spermatophyta</taxon>
        <taxon>Magnoliopsida</taxon>
        <taxon>Liliopsida</taxon>
        <taxon>Poales</taxon>
        <taxon>Poaceae</taxon>
        <taxon>PACMAD clade</taxon>
        <taxon>Panicoideae</taxon>
        <taxon>Panicodae</taxon>
        <taxon>Paniceae</taxon>
        <taxon>Melinidinae</taxon>
        <taxon>Urochloa</taxon>
    </lineage>
</organism>
<name>A0ABC8YTC0_9POAL</name>
<proteinExistence type="predicted"/>
<dbReference type="AlphaFoldDB" id="A0ABC8YTC0"/>
<accession>A0ABC8YTC0</accession>
<evidence type="ECO:0000313" key="2">
    <source>
        <dbReference type="EMBL" id="CAL4947629.1"/>
    </source>
</evidence>
<dbReference type="Proteomes" id="UP001497457">
    <property type="component" value="Chromosome 17b"/>
</dbReference>
<protein>
    <submittedName>
        <fullName evidence="2">Uncharacterized protein</fullName>
    </submittedName>
</protein>
<evidence type="ECO:0000256" key="1">
    <source>
        <dbReference type="SAM" id="MobiDB-lite"/>
    </source>
</evidence>
<sequence length="162" mass="17253">MARFILSKSSEPMLRSELQEEEFQEADILWPGDAAEVSESAPVYYAPVGTGDDGGHYSGEPRLPMKLRLRQIASSPIDIPGRKKAGAAPAGAKGAEAPAGRFSDFGASLAGSGASAGSVVVGSHVFVPPHVIVDRRAKRDKAMMMLMVPSGRARARKMREQF</sequence>
<reference evidence="2" key="1">
    <citation type="submission" date="2024-10" db="EMBL/GenBank/DDBJ databases">
        <authorList>
            <person name="Ryan C."/>
        </authorList>
    </citation>
    <scope>NUCLEOTIDE SEQUENCE [LARGE SCALE GENOMIC DNA]</scope>
</reference>
<feature type="compositionally biased region" description="Low complexity" evidence="1">
    <location>
        <begin position="86"/>
        <end position="97"/>
    </location>
</feature>
<keyword evidence="3" id="KW-1185">Reference proteome</keyword>
<dbReference type="EMBL" id="OZ075127">
    <property type="protein sequence ID" value="CAL4947629.1"/>
    <property type="molecule type" value="Genomic_DNA"/>
</dbReference>